<gene>
    <name evidence="11" type="ORF">H8700_08615</name>
</gene>
<evidence type="ECO:0000256" key="7">
    <source>
        <dbReference type="ARBA" id="ARBA00022898"/>
    </source>
</evidence>
<evidence type="ECO:0000256" key="8">
    <source>
        <dbReference type="ARBA" id="ARBA00023102"/>
    </source>
</evidence>
<evidence type="ECO:0000256" key="6">
    <source>
        <dbReference type="ARBA" id="ARBA00022679"/>
    </source>
</evidence>
<accession>A0ABR7MVS9</accession>
<comment type="caution">
    <text evidence="11">The sequence shown here is derived from an EMBL/GenBank/DDBJ whole genome shotgun (WGS) entry which is preliminary data.</text>
</comment>
<dbReference type="GO" id="GO:0008483">
    <property type="term" value="F:transaminase activity"/>
    <property type="evidence" value="ECO:0007669"/>
    <property type="project" value="UniProtKB-KW"/>
</dbReference>
<keyword evidence="4 11" id="KW-0032">Aminotransferase</keyword>
<feature type="domain" description="Aminotransferase class I/classII large" evidence="10">
    <location>
        <begin position="30"/>
        <end position="346"/>
    </location>
</feature>
<evidence type="ECO:0000313" key="12">
    <source>
        <dbReference type="Proteomes" id="UP000637513"/>
    </source>
</evidence>
<evidence type="ECO:0000256" key="5">
    <source>
        <dbReference type="ARBA" id="ARBA00022605"/>
    </source>
</evidence>
<dbReference type="InterPro" id="IPR015421">
    <property type="entry name" value="PyrdxlP-dep_Trfase_major"/>
</dbReference>
<evidence type="ECO:0000313" key="11">
    <source>
        <dbReference type="EMBL" id="MBC8557769.1"/>
    </source>
</evidence>
<proteinExistence type="inferred from homology"/>
<dbReference type="Pfam" id="PF00155">
    <property type="entry name" value="Aminotran_1_2"/>
    <property type="match status" value="1"/>
</dbReference>
<evidence type="ECO:0000256" key="4">
    <source>
        <dbReference type="ARBA" id="ARBA00022576"/>
    </source>
</evidence>
<sequence>MTNYYVNPYVKECERIFPEQGRYGYYRFDMNENPEGLPKSFVDQVLKEITPEFLAIYPEPDRFLKKFSDFIGVGFENVIATNGSDMAIRYLYEVFAQTGKKVVTVSPSFEMYRVNCAILGLQHVPVAYEKDLTVNVDNIVDAIDDDTDIVVLLNPNNPIGFAYSTQETERVIQKAQEKNAIVIIDEAYHYFYDKTFLPLIDQYDNVVILRTFSKLFSMAACRLGVIISNPNIIEYVRKSHLTFDVNAIALKFGERILEQKDLVDQMICKQKEGKNYTLDILKEKGYETKDGLGNYIFIKTKKAPKELEKELKEERKILIKTFGNPMLSEYIRVSTGSKNAMEFFVENFLEDDDQQ</sequence>
<keyword evidence="7" id="KW-0663">Pyridoxal phosphate</keyword>
<dbReference type="SUPFAM" id="SSF53383">
    <property type="entry name" value="PLP-dependent transferases"/>
    <property type="match status" value="1"/>
</dbReference>
<organism evidence="11 12">
    <name type="scientific">Jutongia hominis</name>
    <dbReference type="NCBI Taxonomy" id="2763664"/>
    <lineage>
        <taxon>Bacteria</taxon>
        <taxon>Bacillati</taxon>
        <taxon>Bacillota</taxon>
        <taxon>Clostridia</taxon>
        <taxon>Lachnospirales</taxon>
        <taxon>Lachnospiraceae</taxon>
        <taxon>Jutongia</taxon>
    </lineage>
</organism>
<reference evidence="11 12" key="1">
    <citation type="submission" date="2020-08" db="EMBL/GenBank/DDBJ databases">
        <title>Genome public.</title>
        <authorList>
            <person name="Liu C."/>
            <person name="Sun Q."/>
        </authorList>
    </citation>
    <scope>NUCLEOTIDE SEQUENCE [LARGE SCALE GENOMIC DNA]</scope>
    <source>
        <strain evidence="11 12">BX3</strain>
    </source>
</reference>
<dbReference type="InterPro" id="IPR004839">
    <property type="entry name" value="Aminotransferase_I/II_large"/>
</dbReference>
<evidence type="ECO:0000256" key="3">
    <source>
        <dbReference type="ARBA" id="ARBA00012748"/>
    </source>
</evidence>
<dbReference type="Gene3D" id="3.40.640.10">
    <property type="entry name" value="Type I PLP-dependent aspartate aminotransferase-like (Major domain)"/>
    <property type="match status" value="1"/>
</dbReference>
<dbReference type="Proteomes" id="UP000637513">
    <property type="component" value="Unassembled WGS sequence"/>
</dbReference>
<evidence type="ECO:0000256" key="9">
    <source>
        <dbReference type="ARBA" id="ARBA00047481"/>
    </source>
</evidence>
<name>A0ABR7MVS9_9FIRM</name>
<dbReference type="PANTHER" id="PTHR43643">
    <property type="entry name" value="HISTIDINOL-PHOSPHATE AMINOTRANSFERASE 2"/>
    <property type="match status" value="1"/>
</dbReference>
<evidence type="ECO:0000259" key="10">
    <source>
        <dbReference type="Pfam" id="PF00155"/>
    </source>
</evidence>
<comment type="catalytic activity">
    <reaction evidence="9">
        <text>L-histidinol phosphate + 2-oxoglutarate = 3-(imidazol-4-yl)-2-oxopropyl phosphate + L-glutamate</text>
        <dbReference type="Rhea" id="RHEA:23744"/>
        <dbReference type="ChEBI" id="CHEBI:16810"/>
        <dbReference type="ChEBI" id="CHEBI:29985"/>
        <dbReference type="ChEBI" id="CHEBI:57766"/>
        <dbReference type="ChEBI" id="CHEBI:57980"/>
        <dbReference type="EC" id="2.6.1.9"/>
    </reaction>
</comment>
<dbReference type="EC" id="2.6.1.9" evidence="3"/>
<evidence type="ECO:0000256" key="2">
    <source>
        <dbReference type="ARBA" id="ARBA00007970"/>
    </source>
</evidence>
<dbReference type="Gene3D" id="3.90.1150.10">
    <property type="entry name" value="Aspartate Aminotransferase, domain 1"/>
    <property type="match status" value="1"/>
</dbReference>
<dbReference type="RefSeq" id="WP_249305128.1">
    <property type="nucleotide sequence ID" value="NZ_JACRSW010000031.1"/>
</dbReference>
<comment type="pathway">
    <text evidence="1">Amino-acid biosynthesis; L-histidine biosynthesis; L-histidine from 5-phospho-alpha-D-ribose 1-diphosphate: step 7/9.</text>
</comment>
<dbReference type="PANTHER" id="PTHR43643:SF6">
    <property type="entry name" value="HISTIDINOL-PHOSPHATE AMINOTRANSFERASE"/>
    <property type="match status" value="1"/>
</dbReference>
<comment type="similarity">
    <text evidence="2">Belongs to the class-II pyridoxal-phosphate-dependent aminotransferase family. Histidinol-phosphate aminotransferase subfamily.</text>
</comment>
<dbReference type="InterPro" id="IPR015422">
    <property type="entry name" value="PyrdxlP-dep_Trfase_small"/>
</dbReference>
<dbReference type="InterPro" id="IPR015424">
    <property type="entry name" value="PyrdxlP-dep_Trfase"/>
</dbReference>
<protein>
    <recommendedName>
        <fullName evidence="3">histidinol-phosphate transaminase</fullName>
        <ecNumber evidence="3">2.6.1.9</ecNumber>
    </recommendedName>
</protein>
<evidence type="ECO:0000256" key="1">
    <source>
        <dbReference type="ARBA" id="ARBA00005011"/>
    </source>
</evidence>
<keyword evidence="12" id="KW-1185">Reference proteome</keyword>
<dbReference type="CDD" id="cd00609">
    <property type="entry name" value="AAT_like"/>
    <property type="match status" value="1"/>
</dbReference>
<dbReference type="InterPro" id="IPR050106">
    <property type="entry name" value="HistidinolP_aminotransfase"/>
</dbReference>
<keyword evidence="5" id="KW-0028">Amino-acid biosynthesis</keyword>
<keyword evidence="8" id="KW-0368">Histidine biosynthesis</keyword>
<keyword evidence="6" id="KW-0808">Transferase</keyword>
<dbReference type="EMBL" id="JACRSW010000031">
    <property type="protein sequence ID" value="MBC8557769.1"/>
    <property type="molecule type" value="Genomic_DNA"/>
</dbReference>